<sequence>MVFKSMGSINRNFSPFPPNYIAVTFRPTDELWICQGPPHFIEFVRTLLGQIWPKHEHQERHCDVSEKRKRKGETQLHPILKNAVFRIPTDPFNLSPIHQSEESSASAYKFITLMIAFLYSMDYEMVSAGHYIRGTEASTCLFRYLIDHEKHENINKLVEECQLRPPIASIPLSAKHSKVVEFEFAKKMLAVGLEGWNRLYFINATHKLISDLVDEFRLIWPENIDFRKTRNSDSDDHKNGQKESKADEETDKPSSYLIEFEGHPWDSYKDHSDLTPYLILTLIQVLGQAGYKFESRANIRGLLDTIFFIKQDSPSRSVGNKVRICFSLCHQNTFRVYGGTPKFCTWMGQLLQQLWISGVASEKEVSFLQTDSQNESSNSGIDLHFTELKLNGTPFCIPEWNKDNFLATQYMIGRLVGVLSLVGWRLAASVNVYTSPYDKSLLIFERDLDTKEEEKLVDLEVVELEVKPDADEHGGNLKTYDLLRPVCFTSYDVDRLCILGGSKQFLLNLNDHFLRLFDTSHSSNGICSLCRCKNKDNEVKNGGTEFQDANAAISDNWIISHPCYTPELLHKIFLSTSHSILCLLSPIHSSLALTAITELDPSNVLEYATNYQMWTVNTCWPPKMFHKARNRAKKFFHMSQVPLAVLCWINEFINTLGSSESAKSQSDQDDGSDQDEVVEVPSPKQSMKQHILVKSYKNVLVTCLDCASTVRNGPPAWIYLIREPNQKVVMENKPAHLVEE</sequence>
<keyword evidence="3" id="KW-1185">Reference proteome</keyword>
<evidence type="ECO:0000256" key="1">
    <source>
        <dbReference type="SAM" id="MobiDB-lite"/>
    </source>
</evidence>
<dbReference type="PANTHER" id="PTHR38696">
    <property type="entry name" value="MEDIATOR OF RNA POLYMERASE II TRANSCRIPTION SUBUNIT 13"/>
    <property type="match status" value="1"/>
</dbReference>
<evidence type="ECO:0000313" key="3">
    <source>
        <dbReference type="Proteomes" id="UP000321570"/>
    </source>
</evidence>
<dbReference type="EMBL" id="CABIJS010000444">
    <property type="protein sequence ID" value="VUZ51649.1"/>
    <property type="molecule type" value="Genomic_DNA"/>
</dbReference>
<proteinExistence type="predicted"/>
<dbReference type="AlphaFoldDB" id="A0A564YX89"/>
<feature type="region of interest" description="Disordered" evidence="1">
    <location>
        <begin position="230"/>
        <end position="253"/>
    </location>
</feature>
<name>A0A564YX89_HYMDI</name>
<feature type="compositionally biased region" description="Basic and acidic residues" evidence="1">
    <location>
        <begin position="230"/>
        <end position="247"/>
    </location>
</feature>
<protein>
    <submittedName>
        <fullName evidence="2">Uncharacterized protein</fullName>
    </submittedName>
</protein>
<feature type="compositionally biased region" description="Acidic residues" evidence="1">
    <location>
        <begin position="667"/>
        <end position="678"/>
    </location>
</feature>
<organism evidence="2 3">
    <name type="scientific">Hymenolepis diminuta</name>
    <name type="common">Rat tapeworm</name>
    <dbReference type="NCBI Taxonomy" id="6216"/>
    <lineage>
        <taxon>Eukaryota</taxon>
        <taxon>Metazoa</taxon>
        <taxon>Spiralia</taxon>
        <taxon>Lophotrochozoa</taxon>
        <taxon>Platyhelminthes</taxon>
        <taxon>Cestoda</taxon>
        <taxon>Eucestoda</taxon>
        <taxon>Cyclophyllidea</taxon>
        <taxon>Hymenolepididae</taxon>
        <taxon>Hymenolepis</taxon>
    </lineage>
</organism>
<gene>
    <name evidence="2" type="ORF">WMSIL1_LOCUS10411</name>
</gene>
<dbReference type="Proteomes" id="UP000321570">
    <property type="component" value="Unassembled WGS sequence"/>
</dbReference>
<evidence type="ECO:0000313" key="2">
    <source>
        <dbReference type="EMBL" id="VUZ51649.1"/>
    </source>
</evidence>
<feature type="region of interest" description="Disordered" evidence="1">
    <location>
        <begin position="660"/>
        <end position="684"/>
    </location>
</feature>
<reference evidence="2 3" key="1">
    <citation type="submission" date="2019-07" db="EMBL/GenBank/DDBJ databases">
        <authorList>
            <person name="Jastrzebski P J."/>
            <person name="Paukszto L."/>
            <person name="Jastrzebski P J."/>
        </authorList>
    </citation>
    <scope>NUCLEOTIDE SEQUENCE [LARGE SCALE GENOMIC DNA]</scope>
    <source>
        <strain evidence="2 3">WMS-il1</strain>
    </source>
</reference>
<dbReference type="PANTHER" id="PTHR38696:SF1">
    <property type="entry name" value="MEDIATOR OF RNA POLYMERASE II TRANSCRIPTION SUBUNIT 13"/>
    <property type="match status" value="1"/>
</dbReference>
<accession>A0A564YX89</accession>